<dbReference type="Proteomes" id="UP000183924">
    <property type="component" value="Unassembled WGS sequence"/>
</dbReference>
<keyword evidence="4 7" id="KW-0067">ATP-binding</keyword>
<evidence type="ECO:0000256" key="1">
    <source>
        <dbReference type="ARBA" id="ARBA00022448"/>
    </source>
</evidence>
<comment type="similarity">
    <text evidence="7">Belongs to the ABC transporter superfamily. Spermidine/putrescine importer (TC 3.A.1.11.1) family.</text>
</comment>
<dbReference type="PANTHER" id="PTHR42781:SF4">
    <property type="entry name" value="SPERMIDINE_PUTRESCINE IMPORT ATP-BINDING PROTEIN POTA"/>
    <property type="match status" value="1"/>
</dbReference>
<dbReference type="InterPro" id="IPR005893">
    <property type="entry name" value="PotA-like"/>
</dbReference>
<comment type="subunit">
    <text evidence="7">The complex is composed of two ATP-binding proteins (PotA), two transmembrane proteins (PotB and PotC) and a solute-binding protein (PotD).</text>
</comment>
<sequence>MNGNVLELKGVTKRFDGEDVLEDINFEVRHGEFLTLLGPSGCGKTTLLRLISGFEQPDSGVICINGVDVKGLSPQARHVNTVFQSYALFPHLNVFDNIAFGLRCKGGLSKAEITQQVNDALNMVKLVHLSERKPYQLSGGQQQRVAIARAVVNKPSILLLDEPLSSLDYRLRKTMQLELKQLQTKLGITFIFVTHDQEEALSMSDRVVVMHEGRIEQIGTPREVYEEPHSLRVARFIGEVNIFETQIISSDEHVFHAMIEGKEFTLKNRRHFSKNQKVYTLVRPEDLEVWSPVEVTDTSQMFPGVVEQVIYKGSTVDLMVRLESQNLLAATQFFNEDDEKLDFHSGESVWVHWIPGWEVILPDES</sequence>
<dbReference type="Pfam" id="PF08402">
    <property type="entry name" value="TOBE_2"/>
    <property type="match status" value="1"/>
</dbReference>
<evidence type="ECO:0000313" key="9">
    <source>
        <dbReference type="EMBL" id="OIZ94972.1"/>
    </source>
</evidence>
<dbReference type="InterPro" id="IPR013611">
    <property type="entry name" value="Transp-assoc_OB_typ2"/>
</dbReference>
<proteinExistence type="inferred from homology"/>
<keyword evidence="2 7" id="KW-1003">Cell membrane</keyword>
<dbReference type="AlphaFoldDB" id="A0A1J8P594"/>
<dbReference type="OrthoDB" id="9802264at2"/>
<dbReference type="SUPFAM" id="SSF52540">
    <property type="entry name" value="P-loop containing nucleoside triphosphate hydrolases"/>
    <property type="match status" value="1"/>
</dbReference>
<keyword evidence="3 7" id="KW-0547">Nucleotide-binding</keyword>
<evidence type="ECO:0000256" key="4">
    <source>
        <dbReference type="ARBA" id="ARBA00022840"/>
    </source>
</evidence>
<evidence type="ECO:0000256" key="6">
    <source>
        <dbReference type="ARBA" id="ARBA00023136"/>
    </source>
</evidence>
<dbReference type="InterPro" id="IPR008995">
    <property type="entry name" value="Mo/tungstate-bd_C_term_dom"/>
</dbReference>
<dbReference type="InterPro" id="IPR003593">
    <property type="entry name" value="AAA+_ATPase"/>
</dbReference>
<dbReference type="PROSITE" id="PS00211">
    <property type="entry name" value="ABC_TRANSPORTER_1"/>
    <property type="match status" value="1"/>
</dbReference>
<dbReference type="RefSeq" id="WP_071662233.1">
    <property type="nucleotide sequence ID" value="NZ_LUKY01000032.1"/>
</dbReference>
<dbReference type="FunFam" id="3.40.50.300:FF:000133">
    <property type="entry name" value="Spermidine/putrescine import ATP-binding protein PotA"/>
    <property type="match status" value="1"/>
</dbReference>
<dbReference type="GO" id="GO:0015417">
    <property type="term" value="F:ABC-type polyamine transporter activity"/>
    <property type="evidence" value="ECO:0007669"/>
    <property type="project" value="UniProtKB-EC"/>
</dbReference>
<keyword evidence="6 7" id="KW-0472">Membrane</keyword>
<dbReference type="EC" id="7.6.2.11" evidence="7"/>
<dbReference type="EMBL" id="LUKY01000032">
    <property type="protein sequence ID" value="OIZ94972.1"/>
    <property type="molecule type" value="Genomic_DNA"/>
</dbReference>
<evidence type="ECO:0000259" key="8">
    <source>
        <dbReference type="PROSITE" id="PS50893"/>
    </source>
</evidence>
<gene>
    <name evidence="7" type="primary">potA</name>
    <name evidence="9" type="ORF">A1D18_02390</name>
</gene>
<dbReference type="GO" id="GO:0016887">
    <property type="term" value="F:ATP hydrolysis activity"/>
    <property type="evidence" value="ECO:0007669"/>
    <property type="project" value="InterPro"/>
</dbReference>
<evidence type="ECO:0000256" key="2">
    <source>
        <dbReference type="ARBA" id="ARBA00022475"/>
    </source>
</evidence>
<dbReference type="GO" id="GO:0015847">
    <property type="term" value="P:putrescine transport"/>
    <property type="evidence" value="ECO:0007669"/>
    <property type="project" value="UniProtKB-ARBA"/>
</dbReference>
<keyword evidence="10" id="KW-1185">Reference proteome</keyword>
<organism evidence="9 10">
    <name type="scientific">Candidatus Rickettsiella isopodorum</name>
    <dbReference type="NCBI Taxonomy" id="1225476"/>
    <lineage>
        <taxon>Bacteria</taxon>
        <taxon>Pseudomonadati</taxon>
        <taxon>Pseudomonadota</taxon>
        <taxon>Gammaproteobacteria</taxon>
        <taxon>Legionellales</taxon>
        <taxon>Coxiellaceae</taxon>
        <taxon>Rickettsiella</taxon>
    </lineage>
</organism>
<comment type="catalytic activity">
    <reaction evidence="7">
        <text>ATP + H2O + polyamine-[polyamine-binding protein]Side 1 = ADP + phosphate + polyamineSide 2 + [polyamine-binding protein]Side 1.</text>
        <dbReference type="EC" id="7.6.2.11"/>
    </reaction>
</comment>
<accession>A0A1J8P594</accession>
<dbReference type="InterPro" id="IPR050093">
    <property type="entry name" value="ABC_SmlMolc_Importer"/>
</dbReference>
<dbReference type="InterPro" id="IPR003439">
    <property type="entry name" value="ABC_transporter-like_ATP-bd"/>
</dbReference>
<protein>
    <recommendedName>
        <fullName evidence="7">Spermidine/putrescine import ATP-binding protein PotA</fullName>
        <ecNumber evidence="7">7.6.2.11</ecNumber>
    </recommendedName>
</protein>
<dbReference type="PANTHER" id="PTHR42781">
    <property type="entry name" value="SPERMIDINE/PUTRESCINE IMPORT ATP-BINDING PROTEIN POTA"/>
    <property type="match status" value="1"/>
</dbReference>
<keyword evidence="5 7" id="KW-1278">Translocase</keyword>
<comment type="caution">
    <text evidence="9">The sequence shown here is derived from an EMBL/GenBank/DDBJ whole genome shotgun (WGS) entry which is preliminary data.</text>
</comment>
<dbReference type="Gene3D" id="3.40.50.300">
    <property type="entry name" value="P-loop containing nucleotide triphosphate hydrolases"/>
    <property type="match status" value="1"/>
</dbReference>
<evidence type="ECO:0000256" key="7">
    <source>
        <dbReference type="RuleBase" id="RU364083"/>
    </source>
</evidence>
<keyword evidence="1 7" id="KW-0813">Transport</keyword>
<dbReference type="SUPFAM" id="SSF50331">
    <property type="entry name" value="MOP-like"/>
    <property type="match status" value="1"/>
</dbReference>
<feature type="domain" description="ABC transporter" evidence="8">
    <location>
        <begin position="6"/>
        <end position="237"/>
    </location>
</feature>
<dbReference type="InterPro" id="IPR027417">
    <property type="entry name" value="P-loop_NTPase"/>
</dbReference>
<dbReference type="PROSITE" id="PS50893">
    <property type="entry name" value="ABC_TRANSPORTER_2"/>
    <property type="match status" value="1"/>
</dbReference>
<dbReference type="NCBIfam" id="TIGR01187">
    <property type="entry name" value="potA"/>
    <property type="match status" value="1"/>
</dbReference>
<dbReference type="GO" id="GO:0005524">
    <property type="term" value="F:ATP binding"/>
    <property type="evidence" value="ECO:0007669"/>
    <property type="project" value="UniProtKB-KW"/>
</dbReference>
<dbReference type="Gene3D" id="2.40.50.100">
    <property type="match status" value="1"/>
</dbReference>
<dbReference type="GO" id="GO:0043190">
    <property type="term" value="C:ATP-binding cassette (ABC) transporter complex"/>
    <property type="evidence" value="ECO:0007669"/>
    <property type="project" value="InterPro"/>
</dbReference>
<dbReference type="Pfam" id="PF00005">
    <property type="entry name" value="ABC_tran"/>
    <property type="match status" value="1"/>
</dbReference>
<dbReference type="NCBIfam" id="NF006987">
    <property type="entry name" value="PRK09452.1"/>
    <property type="match status" value="1"/>
</dbReference>
<dbReference type="STRING" id="1225476.A1D18_02390"/>
<evidence type="ECO:0000313" key="10">
    <source>
        <dbReference type="Proteomes" id="UP000183924"/>
    </source>
</evidence>
<comment type="function">
    <text evidence="7">Part of the ABC transporter complex PotABCD involved in spermidine/putrescine import. Responsible for energy coupling to the transport system.</text>
</comment>
<reference evidence="9 10" key="1">
    <citation type="submission" date="2016-03" db="EMBL/GenBank/DDBJ databases">
        <title>Comparative genomics of Rickettsiella.</title>
        <authorList>
            <person name="Chandler C."/>
            <person name="Wang Y."/>
        </authorList>
    </citation>
    <scope>NUCLEOTIDE SEQUENCE [LARGE SCALE GENOMIC DNA]</scope>
    <source>
        <strain evidence="9 10">RCFS May 2013</strain>
    </source>
</reference>
<dbReference type="SMART" id="SM00382">
    <property type="entry name" value="AAA"/>
    <property type="match status" value="1"/>
</dbReference>
<evidence type="ECO:0000256" key="5">
    <source>
        <dbReference type="ARBA" id="ARBA00022967"/>
    </source>
</evidence>
<name>A0A1J8P594_9COXI</name>
<dbReference type="InterPro" id="IPR017871">
    <property type="entry name" value="ABC_transporter-like_CS"/>
</dbReference>
<evidence type="ECO:0000256" key="3">
    <source>
        <dbReference type="ARBA" id="ARBA00022741"/>
    </source>
</evidence>